<organism evidence="1 2">
    <name type="scientific">Coemansia furcata</name>
    <dbReference type="NCBI Taxonomy" id="417177"/>
    <lineage>
        <taxon>Eukaryota</taxon>
        <taxon>Fungi</taxon>
        <taxon>Fungi incertae sedis</taxon>
        <taxon>Zoopagomycota</taxon>
        <taxon>Kickxellomycotina</taxon>
        <taxon>Kickxellomycetes</taxon>
        <taxon>Kickxellales</taxon>
        <taxon>Kickxellaceae</taxon>
        <taxon>Coemansia</taxon>
    </lineage>
</organism>
<reference evidence="1" key="1">
    <citation type="submission" date="2022-07" db="EMBL/GenBank/DDBJ databases">
        <title>Phylogenomic reconstructions and comparative analyses of Kickxellomycotina fungi.</title>
        <authorList>
            <person name="Reynolds N.K."/>
            <person name="Stajich J.E."/>
            <person name="Barry K."/>
            <person name="Grigoriev I.V."/>
            <person name="Crous P."/>
            <person name="Smith M.E."/>
        </authorList>
    </citation>
    <scope>NUCLEOTIDE SEQUENCE</scope>
    <source>
        <strain evidence="1">CBS 102833</strain>
    </source>
</reference>
<gene>
    <name evidence="1" type="primary">COQ3</name>
    <name evidence="1" type="ORF">H4S07_000030</name>
</gene>
<evidence type="ECO:0000313" key="1">
    <source>
        <dbReference type="EMBL" id="KAJ2814232.1"/>
    </source>
</evidence>
<comment type="caution">
    <text evidence="1">The sequence shown here is derived from an EMBL/GenBank/DDBJ whole genome shotgun (WGS) entry which is preliminary data.</text>
</comment>
<keyword evidence="1" id="KW-0808">Transferase</keyword>
<proteinExistence type="predicted"/>
<accession>A0ACC1LSS9</accession>
<dbReference type="Proteomes" id="UP001140096">
    <property type="component" value="Unassembled WGS sequence"/>
</dbReference>
<sequence>MLSTLLKRPSLRLAGRLFSTHDVETRGSRSVTGSEVDKFIRDSALWWDPSGPFKYLHAMNRTRTQFIRSHLADLSRLPATEIQGRTWLRGRRVADIGCGGGLASESLARLGMRVLGVDAARENVEMARAHAQGDPSLDVTYVQSTAEQLSERDFDVVVALEVIEHVADPVGFVRSLVELARPGASIFLSTMNRTPVAALVDVVVPEYVLNVTAGCCATSGCRPTIL</sequence>
<protein>
    <submittedName>
        <fullName evidence="1">Hexaprenyldihydroxybenzoate methyltransferase, mitochondrial</fullName>
    </submittedName>
</protein>
<keyword evidence="1" id="KW-0489">Methyltransferase</keyword>
<dbReference type="EMBL" id="JANBUP010000001">
    <property type="protein sequence ID" value="KAJ2814232.1"/>
    <property type="molecule type" value="Genomic_DNA"/>
</dbReference>
<name>A0ACC1LSS9_9FUNG</name>
<evidence type="ECO:0000313" key="2">
    <source>
        <dbReference type="Proteomes" id="UP001140096"/>
    </source>
</evidence>
<keyword evidence="2" id="KW-1185">Reference proteome</keyword>